<dbReference type="InterPro" id="IPR004046">
    <property type="entry name" value="GST_C"/>
</dbReference>
<evidence type="ECO:0000313" key="5">
    <source>
        <dbReference type="EMBL" id="RYO91419.1"/>
    </source>
</evidence>
<evidence type="ECO:0000313" key="6">
    <source>
        <dbReference type="Proteomes" id="UP000293360"/>
    </source>
</evidence>
<evidence type="ECO:0008006" key="7">
    <source>
        <dbReference type="Google" id="ProtNLM"/>
    </source>
</evidence>
<protein>
    <recommendedName>
        <fullName evidence="7">GST C-terminal domain-containing protein</fullName>
    </recommendedName>
</protein>
<dbReference type="OrthoDB" id="249703at2759"/>
<proteinExistence type="inferred from homology"/>
<feature type="domain" description="GST N-terminal" evidence="3">
    <location>
        <begin position="1"/>
        <end position="76"/>
    </location>
</feature>
<evidence type="ECO:0000259" key="4">
    <source>
        <dbReference type="PROSITE" id="PS50405"/>
    </source>
</evidence>
<feature type="domain" description="GST C-terminal" evidence="4">
    <location>
        <begin position="82"/>
        <end position="211"/>
    </location>
</feature>
<dbReference type="InterPro" id="IPR004045">
    <property type="entry name" value="Glutathione_S-Trfase_N"/>
</dbReference>
<dbReference type="InterPro" id="IPR036282">
    <property type="entry name" value="Glutathione-S-Trfase_C_sf"/>
</dbReference>
<dbReference type="SUPFAM" id="SSF52833">
    <property type="entry name" value="Thioredoxin-like"/>
    <property type="match status" value="1"/>
</dbReference>
<dbReference type="CDD" id="cd03044">
    <property type="entry name" value="GST_N_EF1Bgamma"/>
    <property type="match status" value="1"/>
</dbReference>
<dbReference type="InterPro" id="IPR010987">
    <property type="entry name" value="Glutathione-S-Trfase_C-like"/>
</dbReference>
<dbReference type="Proteomes" id="UP000293360">
    <property type="component" value="Unassembled WGS sequence"/>
</dbReference>
<dbReference type="SFLD" id="SFLDS00019">
    <property type="entry name" value="Glutathione_Transferase_(cytos"/>
    <property type="match status" value="1"/>
</dbReference>
<dbReference type="PROSITE" id="PS50404">
    <property type="entry name" value="GST_NTER"/>
    <property type="match status" value="1"/>
</dbReference>
<name>A0A4Q4SXW5_9PEZI</name>
<comment type="caution">
    <text evidence="5">The sequence shown here is derived from an EMBL/GenBank/DDBJ whole genome shotgun (WGS) entry which is preliminary data.</text>
</comment>
<evidence type="ECO:0000256" key="2">
    <source>
        <dbReference type="RuleBase" id="RU003494"/>
    </source>
</evidence>
<evidence type="ECO:0000256" key="1">
    <source>
        <dbReference type="ARBA" id="ARBA00007409"/>
    </source>
</evidence>
<accession>A0A4Q4SXW5</accession>
<dbReference type="GO" id="GO:0005737">
    <property type="term" value="C:cytoplasm"/>
    <property type="evidence" value="ECO:0007669"/>
    <property type="project" value="TreeGrafter"/>
</dbReference>
<comment type="similarity">
    <text evidence="1 2">Belongs to the GST superfamily.</text>
</comment>
<dbReference type="Pfam" id="PF00043">
    <property type="entry name" value="GST_C"/>
    <property type="match status" value="1"/>
</dbReference>
<dbReference type="InterPro" id="IPR040079">
    <property type="entry name" value="Glutathione_S-Trfase"/>
</dbReference>
<dbReference type="Pfam" id="PF02798">
    <property type="entry name" value="GST_N"/>
    <property type="match status" value="1"/>
</dbReference>
<dbReference type="Gene3D" id="1.20.1050.10">
    <property type="match status" value="1"/>
</dbReference>
<dbReference type="SUPFAM" id="SSF47616">
    <property type="entry name" value="GST C-terminal domain-like"/>
    <property type="match status" value="1"/>
</dbReference>
<dbReference type="AlphaFoldDB" id="A0A4Q4SXW5"/>
<dbReference type="STRING" id="155417.A0A4Q4SXW5"/>
<organism evidence="5 6">
    <name type="scientific">Monosporascus ibericus</name>
    <dbReference type="NCBI Taxonomy" id="155417"/>
    <lineage>
        <taxon>Eukaryota</taxon>
        <taxon>Fungi</taxon>
        <taxon>Dikarya</taxon>
        <taxon>Ascomycota</taxon>
        <taxon>Pezizomycotina</taxon>
        <taxon>Sordariomycetes</taxon>
        <taxon>Xylariomycetidae</taxon>
        <taxon>Xylariales</taxon>
        <taxon>Xylariales incertae sedis</taxon>
        <taxon>Monosporascus</taxon>
    </lineage>
</organism>
<gene>
    <name evidence="5" type="ORF">DL764_008285</name>
</gene>
<dbReference type="GO" id="GO:0006414">
    <property type="term" value="P:translational elongation"/>
    <property type="evidence" value="ECO:0007669"/>
    <property type="project" value="TreeGrafter"/>
</dbReference>
<keyword evidence="6" id="KW-1185">Reference proteome</keyword>
<dbReference type="GO" id="GO:0005634">
    <property type="term" value="C:nucleus"/>
    <property type="evidence" value="ECO:0007669"/>
    <property type="project" value="TreeGrafter"/>
</dbReference>
<evidence type="ECO:0000259" key="3">
    <source>
        <dbReference type="PROSITE" id="PS50404"/>
    </source>
</evidence>
<dbReference type="PANTHER" id="PTHR43986:SF10">
    <property type="entry name" value="ELONGATION FACTOR EEF-1B GAMMA SUBUNIT, PUTATIVE (AFU_ORTHOLOGUE AFUA_1G17120)-RELATED"/>
    <property type="match status" value="1"/>
</dbReference>
<dbReference type="PROSITE" id="PS50405">
    <property type="entry name" value="GST_CTER"/>
    <property type="match status" value="1"/>
</dbReference>
<dbReference type="InterPro" id="IPR050802">
    <property type="entry name" value="EF-GSTs"/>
</dbReference>
<dbReference type="Gene3D" id="3.40.30.10">
    <property type="entry name" value="Glutaredoxin"/>
    <property type="match status" value="1"/>
</dbReference>
<dbReference type="InterPro" id="IPR036249">
    <property type="entry name" value="Thioredoxin-like_sf"/>
</dbReference>
<reference evidence="5 6" key="1">
    <citation type="submission" date="2018-06" db="EMBL/GenBank/DDBJ databases">
        <title>Complete Genomes of Monosporascus.</title>
        <authorList>
            <person name="Robinson A.J."/>
            <person name="Natvig D.O."/>
        </authorList>
    </citation>
    <scope>NUCLEOTIDE SEQUENCE [LARGE SCALE GENOMIC DNA]</scope>
    <source>
        <strain evidence="5 6">CBS 110550</strain>
    </source>
</reference>
<dbReference type="SFLD" id="SFLDG00358">
    <property type="entry name" value="Main_(cytGST)"/>
    <property type="match status" value="1"/>
</dbReference>
<sequence length="211" mass="23639">MEQPFGTLYILAAAKLNGLKLELPPFEYGVTTKTPEYRAKFPRGKAPAFESASGGFRLAESGAIAHYVSASGPRAAQLLGSSPEDQGRIHEWIYWNELELGPVLIDLIQWRLGTASYESTKEEAAAVALQEHLAHLEETLKGRTWLVDDQSCPSLADLTVGSAILFACRFYIDREMREGIPHTMVYLQRLREVDGLEELFTINMIEKRKQP</sequence>
<dbReference type="EMBL" id="QJNU01000634">
    <property type="protein sequence ID" value="RYO91419.1"/>
    <property type="molecule type" value="Genomic_DNA"/>
</dbReference>
<dbReference type="PANTHER" id="PTHR43986">
    <property type="entry name" value="ELONGATION FACTOR 1-GAMMA"/>
    <property type="match status" value="1"/>
</dbReference>